<proteinExistence type="predicted"/>
<protein>
    <submittedName>
        <fullName evidence="9">Pyrimidine pathway regulatory protein 1</fullName>
    </submittedName>
</protein>
<keyword evidence="2" id="KW-0479">Metal-binding</keyword>
<dbReference type="CDD" id="cd00067">
    <property type="entry name" value="GAL4"/>
    <property type="match status" value="1"/>
</dbReference>
<dbReference type="EMBL" id="MU853876">
    <property type="protein sequence ID" value="KAK3936680.1"/>
    <property type="molecule type" value="Genomic_DNA"/>
</dbReference>
<dbReference type="InterPro" id="IPR050815">
    <property type="entry name" value="TF_fung"/>
</dbReference>
<sequence length="592" mass="67116">MPAVRRIDSKLGTTMSAAPRQQPGSACEECRKRKLRCDRAKPQCGTCADAGVPCEVSTQRLTRGPKRGDLKALRSRIVALERRLSIDHTTVPECLLMGGDGEMPTLDDMPAHNSGSDGELTQLSSPREKRMSWDGGLPPLTPAPTLSGTPYFKFPPSPPSPPRRTVIHGLMRADLDQLYFDRVHPNVPIFNQSRYFVRSQQLAEVGGPNHQLCLQYAMWTLAMAMSSQFESFRDALYNETRQMLESLDSDNDMGVTHIEEAQAWLLITYYEFARSNYRRGWRSAGRTFRLIQQLRLHEIDSPESRTEGEDPVVMEERRRTFWVAYSLDRLISMKNRSPLTLIEEVIRTRLPSPELAFQGGHPIEECFLSEAIASSDHSLLSPLAECAILVTICGRALSHCHVLMVERTYGSASLDFWPRHEWLDGVLTKRLETLSASYPVMPAVADPMLLFAFMMAQTTTIYLCRIMEALDMANQRNTAVVKYQQRAVRAAREIASLTKAHERMGYIKAHIFLPLAVSLGASRFMSEHTRSINEFEVVIPDNFNTIQSEHDHGFDAELFSCMDALQKMQTFNNLANEHLRMLETQDFSTCYR</sequence>
<evidence type="ECO:0000313" key="9">
    <source>
        <dbReference type="EMBL" id="KAK3936680.1"/>
    </source>
</evidence>
<evidence type="ECO:0000256" key="4">
    <source>
        <dbReference type="ARBA" id="ARBA00023125"/>
    </source>
</evidence>
<dbReference type="InterPro" id="IPR001138">
    <property type="entry name" value="Zn2Cys6_DnaBD"/>
</dbReference>
<evidence type="ECO:0000256" key="2">
    <source>
        <dbReference type="ARBA" id="ARBA00022723"/>
    </source>
</evidence>
<feature type="compositionally biased region" description="Polar residues" evidence="7">
    <location>
        <begin position="113"/>
        <end position="125"/>
    </location>
</feature>
<keyword evidence="6" id="KW-0539">Nucleus</keyword>
<evidence type="ECO:0000256" key="5">
    <source>
        <dbReference type="ARBA" id="ARBA00023163"/>
    </source>
</evidence>
<evidence type="ECO:0000256" key="1">
    <source>
        <dbReference type="ARBA" id="ARBA00004123"/>
    </source>
</evidence>
<dbReference type="PANTHER" id="PTHR47338:SF3">
    <property type="entry name" value="C6 FINGER DOMAIN TRANSCRIPTION FACTOR DBAA-RELATED"/>
    <property type="match status" value="1"/>
</dbReference>
<dbReference type="InterPro" id="IPR007219">
    <property type="entry name" value="XnlR_reg_dom"/>
</dbReference>
<keyword evidence="5" id="KW-0804">Transcription</keyword>
<dbReference type="GO" id="GO:0003677">
    <property type="term" value="F:DNA binding"/>
    <property type="evidence" value="ECO:0007669"/>
    <property type="project" value="UniProtKB-KW"/>
</dbReference>
<dbReference type="SUPFAM" id="SSF57701">
    <property type="entry name" value="Zn2/Cys6 DNA-binding domain"/>
    <property type="match status" value="1"/>
</dbReference>
<evidence type="ECO:0000256" key="6">
    <source>
        <dbReference type="ARBA" id="ARBA00023242"/>
    </source>
</evidence>
<dbReference type="InterPro" id="IPR036864">
    <property type="entry name" value="Zn2-C6_fun-type_DNA-bd_sf"/>
</dbReference>
<keyword evidence="10" id="KW-1185">Reference proteome</keyword>
<evidence type="ECO:0000256" key="3">
    <source>
        <dbReference type="ARBA" id="ARBA00023015"/>
    </source>
</evidence>
<organism evidence="9 10">
    <name type="scientific">Diplogelasinospora grovesii</name>
    <dbReference type="NCBI Taxonomy" id="303347"/>
    <lineage>
        <taxon>Eukaryota</taxon>
        <taxon>Fungi</taxon>
        <taxon>Dikarya</taxon>
        <taxon>Ascomycota</taxon>
        <taxon>Pezizomycotina</taxon>
        <taxon>Sordariomycetes</taxon>
        <taxon>Sordariomycetidae</taxon>
        <taxon>Sordariales</taxon>
        <taxon>Diplogelasinosporaceae</taxon>
        <taxon>Diplogelasinospora</taxon>
    </lineage>
</organism>
<keyword evidence="3" id="KW-0805">Transcription regulation</keyword>
<dbReference type="AlphaFoldDB" id="A0AAN6S170"/>
<accession>A0AAN6S170</accession>
<dbReference type="Gene3D" id="4.10.240.10">
    <property type="entry name" value="Zn(2)-C6 fungal-type DNA-binding domain"/>
    <property type="match status" value="1"/>
</dbReference>
<feature type="region of interest" description="Disordered" evidence="7">
    <location>
        <begin position="1"/>
        <end position="24"/>
    </location>
</feature>
<evidence type="ECO:0000259" key="8">
    <source>
        <dbReference type="PROSITE" id="PS50048"/>
    </source>
</evidence>
<dbReference type="Proteomes" id="UP001303473">
    <property type="component" value="Unassembled WGS sequence"/>
</dbReference>
<dbReference type="GO" id="GO:0000981">
    <property type="term" value="F:DNA-binding transcription factor activity, RNA polymerase II-specific"/>
    <property type="evidence" value="ECO:0007669"/>
    <property type="project" value="InterPro"/>
</dbReference>
<dbReference type="CDD" id="cd12148">
    <property type="entry name" value="fungal_TF_MHR"/>
    <property type="match status" value="1"/>
</dbReference>
<evidence type="ECO:0000313" key="10">
    <source>
        <dbReference type="Proteomes" id="UP001303473"/>
    </source>
</evidence>
<dbReference type="GO" id="GO:0005634">
    <property type="term" value="C:nucleus"/>
    <property type="evidence" value="ECO:0007669"/>
    <property type="project" value="UniProtKB-SubCell"/>
</dbReference>
<evidence type="ECO:0000256" key="7">
    <source>
        <dbReference type="SAM" id="MobiDB-lite"/>
    </source>
</evidence>
<dbReference type="Pfam" id="PF00172">
    <property type="entry name" value="Zn_clus"/>
    <property type="match status" value="1"/>
</dbReference>
<comment type="subcellular location">
    <subcellularLocation>
        <location evidence="1">Nucleus</location>
    </subcellularLocation>
</comment>
<dbReference type="PROSITE" id="PS50048">
    <property type="entry name" value="ZN2_CY6_FUNGAL_2"/>
    <property type="match status" value="1"/>
</dbReference>
<dbReference type="SMART" id="SM00906">
    <property type="entry name" value="Fungal_trans"/>
    <property type="match status" value="1"/>
</dbReference>
<reference evidence="10" key="1">
    <citation type="journal article" date="2023" name="Mol. Phylogenet. Evol.">
        <title>Genome-scale phylogeny and comparative genomics of the fungal order Sordariales.</title>
        <authorList>
            <person name="Hensen N."/>
            <person name="Bonometti L."/>
            <person name="Westerberg I."/>
            <person name="Brannstrom I.O."/>
            <person name="Guillou S."/>
            <person name="Cros-Aarteil S."/>
            <person name="Calhoun S."/>
            <person name="Haridas S."/>
            <person name="Kuo A."/>
            <person name="Mondo S."/>
            <person name="Pangilinan J."/>
            <person name="Riley R."/>
            <person name="LaButti K."/>
            <person name="Andreopoulos B."/>
            <person name="Lipzen A."/>
            <person name="Chen C."/>
            <person name="Yan M."/>
            <person name="Daum C."/>
            <person name="Ng V."/>
            <person name="Clum A."/>
            <person name="Steindorff A."/>
            <person name="Ohm R.A."/>
            <person name="Martin F."/>
            <person name="Silar P."/>
            <person name="Natvig D.O."/>
            <person name="Lalanne C."/>
            <person name="Gautier V."/>
            <person name="Ament-Velasquez S.L."/>
            <person name="Kruys A."/>
            <person name="Hutchinson M.I."/>
            <person name="Powell A.J."/>
            <person name="Barry K."/>
            <person name="Miller A.N."/>
            <person name="Grigoriev I.V."/>
            <person name="Debuchy R."/>
            <person name="Gladieux P."/>
            <person name="Hiltunen Thoren M."/>
            <person name="Johannesson H."/>
        </authorList>
    </citation>
    <scope>NUCLEOTIDE SEQUENCE [LARGE SCALE GENOMIC DNA]</scope>
    <source>
        <strain evidence="10">CBS 340.73</strain>
    </source>
</reference>
<gene>
    <name evidence="9" type="ORF">QBC46DRAFT_394472</name>
</gene>
<dbReference type="SMART" id="SM00066">
    <property type="entry name" value="GAL4"/>
    <property type="match status" value="1"/>
</dbReference>
<name>A0AAN6S170_9PEZI</name>
<dbReference type="Pfam" id="PF04082">
    <property type="entry name" value="Fungal_trans"/>
    <property type="match status" value="1"/>
</dbReference>
<feature type="region of interest" description="Disordered" evidence="7">
    <location>
        <begin position="104"/>
        <end position="125"/>
    </location>
</feature>
<dbReference type="GO" id="GO:0008270">
    <property type="term" value="F:zinc ion binding"/>
    <property type="evidence" value="ECO:0007669"/>
    <property type="project" value="InterPro"/>
</dbReference>
<dbReference type="PROSITE" id="PS00463">
    <property type="entry name" value="ZN2_CY6_FUNGAL_1"/>
    <property type="match status" value="1"/>
</dbReference>
<dbReference type="PANTHER" id="PTHR47338">
    <property type="entry name" value="ZN(II)2CYS6 TRANSCRIPTION FACTOR (EUROFUNG)-RELATED"/>
    <property type="match status" value="1"/>
</dbReference>
<feature type="domain" description="Zn(2)-C6 fungal-type" evidence="8">
    <location>
        <begin position="26"/>
        <end position="56"/>
    </location>
</feature>
<comment type="caution">
    <text evidence="9">The sequence shown here is derived from an EMBL/GenBank/DDBJ whole genome shotgun (WGS) entry which is preliminary data.</text>
</comment>
<keyword evidence="4" id="KW-0238">DNA-binding</keyword>
<dbReference type="GO" id="GO:0006351">
    <property type="term" value="P:DNA-templated transcription"/>
    <property type="evidence" value="ECO:0007669"/>
    <property type="project" value="InterPro"/>
</dbReference>